<dbReference type="InterPro" id="IPR005467">
    <property type="entry name" value="His_kinase_dom"/>
</dbReference>
<dbReference type="PRINTS" id="PR00344">
    <property type="entry name" value="BCTRLSENSOR"/>
</dbReference>
<feature type="transmembrane region" description="Helical" evidence="11">
    <location>
        <begin position="12"/>
        <end position="34"/>
    </location>
</feature>
<evidence type="ECO:0000256" key="1">
    <source>
        <dbReference type="ARBA" id="ARBA00000085"/>
    </source>
</evidence>
<evidence type="ECO:0000256" key="3">
    <source>
        <dbReference type="ARBA" id="ARBA00012438"/>
    </source>
</evidence>
<dbReference type="Proteomes" id="UP000016721">
    <property type="component" value="Unassembled WGS sequence"/>
</dbReference>
<dbReference type="InterPro" id="IPR003594">
    <property type="entry name" value="HATPase_dom"/>
</dbReference>
<evidence type="ECO:0000256" key="6">
    <source>
        <dbReference type="ARBA" id="ARBA00022692"/>
    </source>
</evidence>
<evidence type="ECO:0000256" key="2">
    <source>
        <dbReference type="ARBA" id="ARBA00004370"/>
    </source>
</evidence>
<comment type="catalytic activity">
    <reaction evidence="1">
        <text>ATP + protein L-histidine = ADP + protein N-phospho-L-histidine.</text>
        <dbReference type="EC" id="2.7.13.3"/>
    </reaction>
</comment>
<dbReference type="eggNOG" id="COG2205">
    <property type="taxonomic scope" value="Bacteria"/>
</dbReference>
<organism evidence="14 15">
    <name type="scientific">Clostridium intestinale URNW</name>
    <dbReference type="NCBI Taxonomy" id="1294142"/>
    <lineage>
        <taxon>Bacteria</taxon>
        <taxon>Bacillati</taxon>
        <taxon>Bacillota</taxon>
        <taxon>Clostridia</taxon>
        <taxon>Eubacteriales</taxon>
        <taxon>Clostridiaceae</taxon>
        <taxon>Clostridium</taxon>
    </lineage>
</organism>
<dbReference type="GO" id="GO:0005886">
    <property type="term" value="C:plasma membrane"/>
    <property type="evidence" value="ECO:0007669"/>
    <property type="project" value="TreeGrafter"/>
</dbReference>
<evidence type="ECO:0000256" key="5">
    <source>
        <dbReference type="ARBA" id="ARBA00022679"/>
    </source>
</evidence>
<dbReference type="Pfam" id="PF00512">
    <property type="entry name" value="HisKA"/>
    <property type="match status" value="1"/>
</dbReference>
<dbReference type="InterPro" id="IPR003660">
    <property type="entry name" value="HAMP_dom"/>
</dbReference>
<dbReference type="PANTHER" id="PTHR45436:SF5">
    <property type="entry name" value="SENSOR HISTIDINE KINASE TRCS"/>
    <property type="match status" value="1"/>
</dbReference>
<dbReference type="CDD" id="cd00082">
    <property type="entry name" value="HisKA"/>
    <property type="match status" value="1"/>
</dbReference>
<dbReference type="STRING" id="1294142.CINTURNW_3197"/>
<dbReference type="SUPFAM" id="SSF55874">
    <property type="entry name" value="ATPase domain of HSP90 chaperone/DNA topoisomerase II/histidine kinase"/>
    <property type="match status" value="1"/>
</dbReference>
<protein>
    <recommendedName>
        <fullName evidence="3">histidine kinase</fullName>
        <ecNumber evidence="3">2.7.13.3</ecNumber>
    </recommendedName>
</protein>
<dbReference type="SMART" id="SM00388">
    <property type="entry name" value="HisKA"/>
    <property type="match status" value="1"/>
</dbReference>
<dbReference type="Pfam" id="PF00672">
    <property type="entry name" value="HAMP"/>
    <property type="match status" value="1"/>
</dbReference>
<dbReference type="FunFam" id="3.30.565.10:FF:000006">
    <property type="entry name" value="Sensor histidine kinase WalK"/>
    <property type="match status" value="1"/>
</dbReference>
<dbReference type="PROSITE" id="PS50109">
    <property type="entry name" value="HIS_KIN"/>
    <property type="match status" value="1"/>
</dbReference>
<evidence type="ECO:0000256" key="10">
    <source>
        <dbReference type="ARBA" id="ARBA00023136"/>
    </source>
</evidence>
<sequence length="384" mass="43374">MRHLMRMTLQWRITVLVAIVLISSSVGLTAFSMYNAQRTLIPLIKDSNNINNSRGIEIRIADDNSDDSNNHEYTTSVMGKTAKQKFDVKSIIFCFVLTTVGTGVVYLVSGKALQPVRKLSRQVSKIDERDLSKRIEESISKDEVSSLTKSFNKMLERLEQAFIRQKRFSASAAHELKTPLATMKTGIQILRMDEKTTLEEYKENAIMAEKSIDRLTQVVEDLLLLSSTGDEKENLKQEIYLDIMFEAIFSEISPLYDSRDISYEINCGEVKLWGNETLLYRAFYNLIDNAYKYTNESGHISVSVYEENKAVNIDILDNGFGIPLEHLPLVFEAFYRVDASRSRKIAGSGLGLSIVKSIIERHSGTITVSSEKDKGSCFSVSLPK</sequence>
<dbReference type="PANTHER" id="PTHR45436">
    <property type="entry name" value="SENSOR HISTIDINE KINASE YKOH"/>
    <property type="match status" value="1"/>
</dbReference>
<evidence type="ECO:0000259" key="12">
    <source>
        <dbReference type="PROSITE" id="PS50109"/>
    </source>
</evidence>
<dbReference type="EMBL" id="APJA01000016">
    <property type="protein sequence ID" value="ERK29511.1"/>
    <property type="molecule type" value="Genomic_DNA"/>
</dbReference>
<dbReference type="OrthoDB" id="9786919at2"/>
<dbReference type="Gene3D" id="1.10.287.130">
    <property type="match status" value="1"/>
</dbReference>
<dbReference type="InterPro" id="IPR050428">
    <property type="entry name" value="TCS_sensor_his_kinase"/>
</dbReference>
<dbReference type="CDD" id="cd00075">
    <property type="entry name" value="HATPase"/>
    <property type="match status" value="1"/>
</dbReference>
<dbReference type="PATRIC" id="fig|1294142.3.peg.3344"/>
<feature type="domain" description="Histidine kinase" evidence="12">
    <location>
        <begin position="171"/>
        <end position="384"/>
    </location>
</feature>
<dbReference type="HOGENOM" id="CLU_000445_89_3_9"/>
<dbReference type="GO" id="GO:0000155">
    <property type="term" value="F:phosphorelay sensor kinase activity"/>
    <property type="evidence" value="ECO:0007669"/>
    <property type="project" value="InterPro"/>
</dbReference>
<keyword evidence="9" id="KW-0902">Two-component regulatory system</keyword>
<keyword evidence="4" id="KW-0597">Phosphoprotein</keyword>
<evidence type="ECO:0000256" key="7">
    <source>
        <dbReference type="ARBA" id="ARBA00022777"/>
    </source>
</evidence>
<keyword evidence="8 11" id="KW-1133">Transmembrane helix</keyword>
<dbReference type="SMART" id="SM00304">
    <property type="entry name" value="HAMP"/>
    <property type="match status" value="1"/>
</dbReference>
<evidence type="ECO:0000313" key="15">
    <source>
        <dbReference type="Proteomes" id="UP000016721"/>
    </source>
</evidence>
<keyword evidence="15" id="KW-1185">Reference proteome</keyword>
<dbReference type="Gene3D" id="6.10.340.10">
    <property type="match status" value="1"/>
</dbReference>
<feature type="transmembrane region" description="Helical" evidence="11">
    <location>
        <begin position="90"/>
        <end position="108"/>
    </location>
</feature>
<dbReference type="EC" id="2.7.13.3" evidence="3"/>
<dbReference type="InterPro" id="IPR036890">
    <property type="entry name" value="HATPase_C_sf"/>
</dbReference>
<accession>U2NKW9</accession>
<feature type="domain" description="HAMP" evidence="13">
    <location>
        <begin position="110"/>
        <end position="163"/>
    </location>
</feature>
<dbReference type="InterPro" id="IPR036097">
    <property type="entry name" value="HisK_dim/P_sf"/>
</dbReference>
<keyword evidence="5" id="KW-0808">Transferase</keyword>
<dbReference type="PROSITE" id="PS50885">
    <property type="entry name" value="HAMP"/>
    <property type="match status" value="1"/>
</dbReference>
<evidence type="ECO:0000256" key="4">
    <source>
        <dbReference type="ARBA" id="ARBA00022553"/>
    </source>
</evidence>
<dbReference type="SUPFAM" id="SSF158472">
    <property type="entry name" value="HAMP domain-like"/>
    <property type="match status" value="1"/>
</dbReference>
<dbReference type="InterPro" id="IPR004358">
    <property type="entry name" value="Sig_transdc_His_kin-like_C"/>
</dbReference>
<keyword evidence="7 14" id="KW-0418">Kinase</keyword>
<reference evidence="14 15" key="1">
    <citation type="journal article" date="2013" name="Genome Announc.">
        <title>Draft Genome Sequence of the Hydrogen- and Ethanol-Producing Bacterium Clostridium intestinale Strain URNW.</title>
        <authorList>
            <person name="Lal S."/>
            <person name="Ramachandran U."/>
            <person name="Zhang X."/>
            <person name="Sparling R."/>
            <person name="Levin D.B."/>
        </authorList>
    </citation>
    <scope>NUCLEOTIDE SEQUENCE [LARGE SCALE GENOMIC DNA]</scope>
    <source>
        <strain evidence="14 15">URNW</strain>
    </source>
</reference>
<dbReference type="CDD" id="cd06225">
    <property type="entry name" value="HAMP"/>
    <property type="match status" value="1"/>
</dbReference>
<gene>
    <name evidence="14" type="ORF">CINTURNW_3197</name>
</gene>
<dbReference type="InterPro" id="IPR003661">
    <property type="entry name" value="HisK_dim/P_dom"/>
</dbReference>
<evidence type="ECO:0000259" key="13">
    <source>
        <dbReference type="PROSITE" id="PS50885"/>
    </source>
</evidence>
<comment type="subcellular location">
    <subcellularLocation>
        <location evidence="2">Membrane</location>
    </subcellularLocation>
</comment>
<comment type="caution">
    <text evidence="14">The sequence shown here is derived from an EMBL/GenBank/DDBJ whole genome shotgun (WGS) entry which is preliminary data.</text>
</comment>
<keyword evidence="10 11" id="KW-0472">Membrane</keyword>
<dbReference type="SUPFAM" id="SSF47384">
    <property type="entry name" value="Homodimeric domain of signal transducing histidine kinase"/>
    <property type="match status" value="1"/>
</dbReference>
<keyword evidence="6 11" id="KW-0812">Transmembrane</keyword>
<dbReference type="Pfam" id="PF02518">
    <property type="entry name" value="HATPase_c"/>
    <property type="match status" value="1"/>
</dbReference>
<dbReference type="SMART" id="SM00387">
    <property type="entry name" value="HATPase_c"/>
    <property type="match status" value="1"/>
</dbReference>
<dbReference type="Gene3D" id="3.30.565.10">
    <property type="entry name" value="Histidine kinase-like ATPase, C-terminal domain"/>
    <property type="match status" value="1"/>
</dbReference>
<name>U2NKW9_9CLOT</name>
<evidence type="ECO:0000256" key="11">
    <source>
        <dbReference type="SAM" id="Phobius"/>
    </source>
</evidence>
<dbReference type="AlphaFoldDB" id="U2NKW9"/>
<evidence type="ECO:0000256" key="9">
    <source>
        <dbReference type="ARBA" id="ARBA00023012"/>
    </source>
</evidence>
<evidence type="ECO:0000313" key="14">
    <source>
        <dbReference type="EMBL" id="ERK29511.1"/>
    </source>
</evidence>
<proteinExistence type="predicted"/>
<evidence type="ECO:0000256" key="8">
    <source>
        <dbReference type="ARBA" id="ARBA00022989"/>
    </source>
</evidence>